<protein>
    <recommendedName>
        <fullName evidence="4 12">Trigger factor</fullName>
        <shortName evidence="12">TF</shortName>
        <ecNumber evidence="3 12">5.2.1.8</ecNumber>
    </recommendedName>
    <alternativeName>
        <fullName evidence="11 12">PPIase</fullName>
    </alternativeName>
</protein>
<evidence type="ECO:0000256" key="15">
    <source>
        <dbReference type="SAM" id="MobiDB-lite"/>
    </source>
</evidence>
<keyword evidence="6 12" id="KW-0697">Rotamase</keyword>
<proteinExistence type="inferred from homology"/>
<sequence length="429" mass="48684">MKYTVSREKSEVTLAFEAGEAEWKDAESKAYAQTKGKYNVPGFRKGHAPKHMIEQYYGAGVFADDALDILVQSGWEKFLDDIADKKDDTLEPIDRPSANIESMTGKKVKFTLRFPVRPEVKLGEYKGIKIPKIEYNVTEKDVDDELRRIAERGAKIEEKDGEAENGDIVNLDYKGSVNDVPFDGGSAEKYDLTLGSGSFIPGFEDQLIGAKAGEERAVKVTFPENYHADELAGKEAVFECKVNKVSRKVVPEPSDEWAKDVSEFDTLADYRASVEKRMKENNERRERTEKENAVINAVTDASEADIPEVMINSYLDDMLRDLSMRLYYQGISIEDYFKYLGTCEEEYRKQNHDQAKRGALTRLCLEEMIKREGITATDEEAEKKYLDSMPEPEDGSEKRKPDERELSYLKNEIVMDKLLGLLVSSAVTE</sequence>
<evidence type="ECO:0000256" key="12">
    <source>
        <dbReference type="HAMAP-Rule" id="MF_00303"/>
    </source>
</evidence>
<evidence type="ECO:0000256" key="8">
    <source>
        <dbReference type="ARBA" id="ARBA00023235"/>
    </source>
</evidence>
<name>A0A9D1Q125_9FIRM</name>
<evidence type="ECO:0000256" key="1">
    <source>
        <dbReference type="ARBA" id="ARBA00000971"/>
    </source>
</evidence>
<dbReference type="SUPFAM" id="SSF54534">
    <property type="entry name" value="FKBP-like"/>
    <property type="match status" value="1"/>
</dbReference>
<dbReference type="Pfam" id="PF05697">
    <property type="entry name" value="Trigger_N"/>
    <property type="match status" value="1"/>
</dbReference>
<gene>
    <name evidence="12 17" type="primary">tig</name>
    <name evidence="17" type="ORF">H9892_03435</name>
</gene>
<dbReference type="PIRSF" id="PIRSF003095">
    <property type="entry name" value="Trigger_factor"/>
    <property type="match status" value="1"/>
</dbReference>
<dbReference type="GO" id="GO:0015031">
    <property type="term" value="P:protein transport"/>
    <property type="evidence" value="ECO:0007669"/>
    <property type="project" value="UniProtKB-UniRule"/>
</dbReference>
<comment type="subcellular location">
    <subcellularLocation>
        <location evidence="12">Cytoplasm</location>
    </subcellularLocation>
    <text evidence="12">About half TF is bound to the ribosome near the polypeptide exit tunnel while the other half is free in the cytoplasm.</text>
</comment>
<dbReference type="SUPFAM" id="SSF109998">
    <property type="entry name" value="Triger factor/SurA peptide-binding domain-like"/>
    <property type="match status" value="1"/>
</dbReference>
<evidence type="ECO:0000256" key="5">
    <source>
        <dbReference type="ARBA" id="ARBA00022618"/>
    </source>
</evidence>
<evidence type="ECO:0000256" key="6">
    <source>
        <dbReference type="ARBA" id="ARBA00023110"/>
    </source>
</evidence>
<dbReference type="GO" id="GO:0005737">
    <property type="term" value="C:cytoplasm"/>
    <property type="evidence" value="ECO:0007669"/>
    <property type="project" value="UniProtKB-SubCell"/>
</dbReference>
<evidence type="ECO:0000256" key="13">
    <source>
        <dbReference type="PROSITE-ProRule" id="PRU00277"/>
    </source>
</evidence>
<dbReference type="HAMAP" id="MF_00303">
    <property type="entry name" value="Trigger_factor_Tig"/>
    <property type="match status" value="1"/>
</dbReference>
<dbReference type="EC" id="5.2.1.8" evidence="3 12"/>
<feature type="domain" description="PPIase FKBP-type" evidence="16">
    <location>
        <begin position="166"/>
        <end position="226"/>
    </location>
</feature>
<dbReference type="Gene3D" id="3.30.70.1050">
    <property type="entry name" value="Trigger factor ribosome-binding domain"/>
    <property type="match status" value="1"/>
</dbReference>
<dbReference type="Gene3D" id="3.10.50.40">
    <property type="match status" value="1"/>
</dbReference>
<keyword evidence="5 12" id="KW-0132">Cell division</keyword>
<reference evidence="17" key="1">
    <citation type="journal article" date="2021" name="PeerJ">
        <title>Extensive microbial diversity within the chicken gut microbiome revealed by metagenomics and culture.</title>
        <authorList>
            <person name="Gilroy R."/>
            <person name="Ravi A."/>
            <person name="Getino M."/>
            <person name="Pursley I."/>
            <person name="Horton D.L."/>
            <person name="Alikhan N.F."/>
            <person name="Baker D."/>
            <person name="Gharbi K."/>
            <person name="Hall N."/>
            <person name="Watson M."/>
            <person name="Adriaenssens E.M."/>
            <person name="Foster-Nyarko E."/>
            <person name="Jarju S."/>
            <person name="Secka A."/>
            <person name="Antonio M."/>
            <person name="Oren A."/>
            <person name="Chaudhuri R.R."/>
            <person name="La Ragione R."/>
            <person name="Hildebrand F."/>
            <person name="Pallen M.J."/>
        </authorList>
    </citation>
    <scope>NUCLEOTIDE SEQUENCE</scope>
    <source>
        <strain evidence="17">12435</strain>
    </source>
</reference>
<dbReference type="EMBL" id="DXHS01000059">
    <property type="protein sequence ID" value="HIW02369.1"/>
    <property type="molecule type" value="Genomic_DNA"/>
</dbReference>
<dbReference type="PROSITE" id="PS50059">
    <property type="entry name" value="FKBP_PPIASE"/>
    <property type="match status" value="1"/>
</dbReference>
<dbReference type="SUPFAM" id="SSF102735">
    <property type="entry name" value="Trigger factor ribosome-binding domain"/>
    <property type="match status" value="1"/>
</dbReference>
<feature type="region of interest" description="Disordered" evidence="15">
    <location>
        <begin position="380"/>
        <end position="404"/>
    </location>
</feature>
<evidence type="ECO:0000256" key="9">
    <source>
        <dbReference type="ARBA" id="ARBA00023306"/>
    </source>
</evidence>
<keyword evidence="7 12" id="KW-0143">Chaperone</keyword>
<feature type="compositionally biased region" description="Basic and acidic residues" evidence="15">
    <location>
        <begin position="395"/>
        <end position="404"/>
    </location>
</feature>
<comment type="catalytic activity">
    <reaction evidence="1 12 13">
        <text>[protein]-peptidylproline (omega=180) = [protein]-peptidylproline (omega=0)</text>
        <dbReference type="Rhea" id="RHEA:16237"/>
        <dbReference type="Rhea" id="RHEA-COMP:10747"/>
        <dbReference type="Rhea" id="RHEA-COMP:10748"/>
        <dbReference type="ChEBI" id="CHEBI:83833"/>
        <dbReference type="ChEBI" id="CHEBI:83834"/>
        <dbReference type="EC" id="5.2.1.8"/>
    </reaction>
</comment>
<dbReference type="GO" id="GO:0051301">
    <property type="term" value="P:cell division"/>
    <property type="evidence" value="ECO:0007669"/>
    <property type="project" value="UniProtKB-KW"/>
</dbReference>
<comment type="similarity">
    <text evidence="2 12 14">Belongs to the FKBP-type PPIase family. Tig subfamily.</text>
</comment>
<comment type="domain">
    <text evidence="12">Consists of 3 domains; the N-terminus binds the ribosome, the middle domain has PPIase activity, while the C-terminus has intrinsic chaperone activity on its own.</text>
</comment>
<evidence type="ECO:0000256" key="2">
    <source>
        <dbReference type="ARBA" id="ARBA00005464"/>
    </source>
</evidence>
<evidence type="ECO:0000256" key="4">
    <source>
        <dbReference type="ARBA" id="ARBA00016902"/>
    </source>
</evidence>
<organism evidence="17 18">
    <name type="scientific">Candidatus Protoclostridium stercorigallinarum</name>
    <dbReference type="NCBI Taxonomy" id="2838741"/>
    <lineage>
        <taxon>Bacteria</taxon>
        <taxon>Bacillati</taxon>
        <taxon>Bacillota</taxon>
        <taxon>Clostridia</taxon>
        <taxon>Candidatus Protoclostridium</taxon>
    </lineage>
</organism>
<keyword evidence="9 12" id="KW-0131">Cell cycle</keyword>
<dbReference type="InterPro" id="IPR027304">
    <property type="entry name" value="Trigger_fact/SurA_dom_sf"/>
</dbReference>
<dbReference type="GO" id="GO:0006457">
    <property type="term" value="P:protein folding"/>
    <property type="evidence" value="ECO:0007669"/>
    <property type="project" value="UniProtKB-UniRule"/>
</dbReference>
<dbReference type="Proteomes" id="UP000823990">
    <property type="component" value="Unassembled WGS sequence"/>
</dbReference>
<dbReference type="InterPro" id="IPR001179">
    <property type="entry name" value="PPIase_FKBP_dom"/>
</dbReference>
<dbReference type="InterPro" id="IPR036611">
    <property type="entry name" value="Trigger_fac_ribosome-bd_sf"/>
</dbReference>
<dbReference type="GO" id="GO:0003755">
    <property type="term" value="F:peptidyl-prolyl cis-trans isomerase activity"/>
    <property type="evidence" value="ECO:0007669"/>
    <property type="project" value="UniProtKB-UniRule"/>
</dbReference>
<evidence type="ECO:0000256" key="3">
    <source>
        <dbReference type="ARBA" id="ARBA00013194"/>
    </source>
</evidence>
<evidence type="ECO:0000313" key="17">
    <source>
        <dbReference type="EMBL" id="HIW02369.1"/>
    </source>
</evidence>
<evidence type="ECO:0000259" key="16">
    <source>
        <dbReference type="PROSITE" id="PS50059"/>
    </source>
</evidence>
<dbReference type="InterPro" id="IPR008881">
    <property type="entry name" value="Trigger_fac_ribosome-bd_bac"/>
</dbReference>
<evidence type="ECO:0000256" key="14">
    <source>
        <dbReference type="RuleBase" id="RU003914"/>
    </source>
</evidence>
<dbReference type="InterPro" id="IPR046357">
    <property type="entry name" value="PPIase_dom_sf"/>
</dbReference>
<dbReference type="Pfam" id="PF05698">
    <property type="entry name" value="Trigger_C"/>
    <property type="match status" value="1"/>
</dbReference>
<dbReference type="InterPro" id="IPR005215">
    <property type="entry name" value="Trig_fac"/>
</dbReference>
<accession>A0A9D1Q125</accession>
<keyword evidence="12" id="KW-0963">Cytoplasm</keyword>
<reference evidence="17" key="2">
    <citation type="submission" date="2021-04" db="EMBL/GenBank/DDBJ databases">
        <authorList>
            <person name="Gilroy R."/>
        </authorList>
    </citation>
    <scope>NUCLEOTIDE SEQUENCE</scope>
    <source>
        <strain evidence="17">12435</strain>
    </source>
</reference>
<comment type="function">
    <text evidence="10 12">Involved in protein export. Acts as a chaperone by maintaining the newly synthesized protein in an open conformation. Functions as a peptidyl-prolyl cis-trans isomerase.</text>
</comment>
<dbReference type="Gene3D" id="1.10.3120.10">
    <property type="entry name" value="Trigger factor, C-terminal domain"/>
    <property type="match status" value="1"/>
</dbReference>
<evidence type="ECO:0000313" key="18">
    <source>
        <dbReference type="Proteomes" id="UP000823990"/>
    </source>
</evidence>
<dbReference type="InterPro" id="IPR008880">
    <property type="entry name" value="Trigger_fac_C"/>
</dbReference>
<dbReference type="FunFam" id="3.10.50.40:FF:000001">
    <property type="entry name" value="Trigger factor"/>
    <property type="match status" value="1"/>
</dbReference>
<evidence type="ECO:0000256" key="11">
    <source>
        <dbReference type="ARBA" id="ARBA00029986"/>
    </source>
</evidence>
<dbReference type="NCBIfam" id="TIGR00115">
    <property type="entry name" value="tig"/>
    <property type="match status" value="1"/>
</dbReference>
<comment type="caution">
    <text evidence="17">The sequence shown here is derived from an EMBL/GenBank/DDBJ whole genome shotgun (WGS) entry which is preliminary data.</text>
</comment>
<evidence type="ECO:0000256" key="7">
    <source>
        <dbReference type="ARBA" id="ARBA00023186"/>
    </source>
</evidence>
<keyword evidence="8 12" id="KW-0413">Isomerase</keyword>
<dbReference type="Pfam" id="PF00254">
    <property type="entry name" value="FKBP_C"/>
    <property type="match status" value="1"/>
</dbReference>
<evidence type="ECO:0000256" key="10">
    <source>
        <dbReference type="ARBA" id="ARBA00024849"/>
    </source>
</evidence>
<dbReference type="InterPro" id="IPR037041">
    <property type="entry name" value="Trigger_fac_C_sf"/>
</dbReference>
<dbReference type="AlphaFoldDB" id="A0A9D1Q125"/>